<sequence length="230" mass="26060">MGTPVKKSEPENVANVVDLYVDQLGPCGIPLMRLRHAACIVGDHLYIHGGRSGYRALRDFWRLNLKRLEWEAIQPINQTVGSRPGLLEDHIMVNYGSNLFLIGSGSDYLNRQEMQIWKFCPESWNWSRWIACKNSREHPLGRRSATGTMVANKLYIFGGIVDLYAKPTADLIELDLDNQAWSIVETWGPFVISPIYGHSTNFYSGRLIVFGGIKDQKAQNAVWSFDLSKS</sequence>
<protein>
    <submittedName>
        <fullName evidence="3">Uncharacterized protein</fullName>
    </submittedName>
</protein>
<name>A0A1W0X8V0_HYPEX</name>
<dbReference type="PANTHER" id="PTHR46093:SF18">
    <property type="entry name" value="FIBRONECTIN TYPE-III DOMAIN-CONTAINING PROTEIN"/>
    <property type="match status" value="1"/>
</dbReference>
<dbReference type="Gene3D" id="2.120.10.80">
    <property type="entry name" value="Kelch-type beta propeller"/>
    <property type="match status" value="1"/>
</dbReference>
<reference evidence="4" key="1">
    <citation type="submission" date="2017-01" db="EMBL/GenBank/DDBJ databases">
        <title>Comparative genomics of anhydrobiosis in the tardigrade Hypsibius dujardini.</title>
        <authorList>
            <person name="Yoshida Y."/>
            <person name="Koutsovoulos G."/>
            <person name="Laetsch D."/>
            <person name="Stevens L."/>
            <person name="Kumar S."/>
            <person name="Horikawa D."/>
            <person name="Ishino K."/>
            <person name="Komine S."/>
            <person name="Tomita M."/>
            <person name="Blaxter M."/>
            <person name="Arakawa K."/>
        </authorList>
    </citation>
    <scope>NUCLEOTIDE SEQUENCE [LARGE SCALE GENOMIC DNA]</scope>
    <source>
        <strain evidence="4">Z151</strain>
    </source>
</reference>
<dbReference type="Pfam" id="PF24681">
    <property type="entry name" value="Kelch_KLHDC2_KLHL20_DRC7"/>
    <property type="match status" value="1"/>
</dbReference>
<dbReference type="EMBL" id="MTYJ01000009">
    <property type="protein sequence ID" value="OQV23818.1"/>
    <property type="molecule type" value="Genomic_DNA"/>
</dbReference>
<dbReference type="OrthoDB" id="432528at2759"/>
<dbReference type="SUPFAM" id="SSF117281">
    <property type="entry name" value="Kelch motif"/>
    <property type="match status" value="1"/>
</dbReference>
<keyword evidence="2" id="KW-0677">Repeat</keyword>
<evidence type="ECO:0000256" key="1">
    <source>
        <dbReference type="ARBA" id="ARBA00022441"/>
    </source>
</evidence>
<keyword evidence="4" id="KW-1185">Reference proteome</keyword>
<proteinExistence type="predicted"/>
<organism evidence="3 4">
    <name type="scientific">Hypsibius exemplaris</name>
    <name type="common">Freshwater tardigrade</name>
    <dbReference type="NCBI Taxonomy" id="2072580"/>
    <lineage>
        <taxon>Eukaryota</taxon>
        <taxon>Metazoa</taxon>
        <taxon>Ecdysozoa</taxon>
        <taxon>Tardigrada</taxon>
        <taxon>Eutardigrada</taxon>
        <taxon>Parachela</taxon>
        <taxon>Hypsibioidea</taxon>
        <taxon>Hypsibiidae</taxon>
        <taxon>Hypsibius</taxon>
    </lineage>
</organism>
<keyword evidence="1" id="KW-0880">Kelch repeat</keyword>
<dbReference type="InterPro" id="IPR015915">
    <property type="entry name" value="Kelch-typ_b-propeller"/>
</dbReference>
<evidence type="ECO:0000313" key="4">
    <source>
        <dbReference type="Proteomes" id="UP000192578"/>
    </source>
</evidence>
<gene>
    <name evidence="3" type="ORF">BV898_02170</name>
</gene>
<dbReference type="PANTHER" id="PTHR46093">
    <property type="entry name" value="ACYL-COA-BINDING DOMAIN-CONTAINING PROTEIN 5"/>
    <property type="match status" value="1"/>
</dbReference>
<evidence type="ECO:0000313" key="3">
    <source>
        <dbReference type="EMBL" id="OQV23818.1"/>
    </source>
</evidence>
<comment type="caution">
    <text evidence="3">The sequence shown here is derived from an EMBL/GenBank/DDBJ whole genome shotgun (WGS) entry which is preliminary data.</text>
</comment>
<accession>A0A1W0X8V0</accession>
<evidence type="ECO:0000256" key="2">
    <source>
        <dbReference type="ARBA" id="ARBA00022737"/>
    </source>
</evidence>
<dbReference type="AlphaFoldDB" id="A0A1W0X8V0"/>
<dbReference type="Proteomes" id="UP000192578">
    <property type="component" value="Unassembled WGS sequence"/>
</dbReference>